<dbReference type="EMBL" id="LQQY01000034">
    <property type="protein sequence ID" value="KZE45475.1"/>
    <property type="molecule type" value="Genomic_DNA"/>
</dbReference>
<dbReference type="PATRIC" id="fig|189381.10.peg.2803"/>
<accession>A0A0J5V9U1</accession>
<dbReference type="AlphaFoldDB" id="A0A0J5V9U1"/>
<dbReference type="InterPro" id="IPR000326">
    <property type="entry name" value="PAP2/HPO"/>
</dbReference>
<dbReference type="SUPFAM" id="SSF48317">
    <property type="entry name" value="Acid phosphatase/Vanadium-dependent haloperoxidase"/>
    <property type="match status" value="1"/>
</dbReference>
<dbReference type="Gene3D" id="1.20.144.10">
    <property type="entry name" value="Phosphatidic acid phosphatase type 2/haloperoxidase"/>
    <property type="match status" value="2"/>
</dbReference>
<gene>
    <name evidence="1" type="ORF">AV649_04590</name>
</gene>
<reference evidence="2" key="1">
    <citation type="submission" date="2016-01" db="EMBL/GenBank/DDBJ databases">
        <title>Whole genome sequencing of Bhargavaea cecembensis T14.</title>
        <authorList>
            <person name="Hong K.W."/>
        </authorList>
    </citation>
    <scope>NUCLEOTIDE SEQUENCE [LARGE SCALE GENOMIC DNA]</scope>
    <source>
        <strain evidence="2">M19</strain>
    </source>
</reference>
<name>A0A0J5V9U1_9BACI</name>
<evidence type="ECO:0000313" key="2">
    <source>
        <dbReference type="Proteomes" id="UP000076510"/>
    </source>
</evidence>
<protein>
    <submittedName>
        <fullName evidence="1">Uncharacterized protein</fullName>
    </submittedName>
</protein>
<sequence>MEGRNKKTWAALILGVAFLVLFTWGFISIVDELRENEVESFDKSVIDFVQGFISPGLTTIMTTITFLGGVTGIAVGTVISILILLLMKKVPLAVFMAVTVGIGGAFNSLLKSLFKRDRPDFHVLIEQGGYSFPSGHSMGSFIFYGAVAFMLYRAFDRHLYKWISIVAAVGLILVIGTSRVYLGVHYPSDIIGGYSAGGAWLIVSILVYSYLAERYKWWNQNEKKA</sequence>
<evidence type="ECO:0000313" key="1">
    <source>
        <dbReference type="EMBL" id="KZE45475.1"/>
    </source>
</evidence>
<dbReference type="InterPro" id="IPR036938">
    <property type="entry name" value="PAP2/HPO_sf"/>
</dbReference>
<dbReference type="RefSeq" id="WP_048003835.1">
    <property type="nucleotide sequence ID" value="NZ_CAXQIX010000106.1"/>
</dbReference>
<proteinExistence type="predicted"/>
<dbReference type="PANTHER" id="PTHR14969">
    <property type="entry name" value="SPHINGOSINE-1-PHOSPHATE PHOSPHOHYDROLASE"/>
    <property type="match status" value="1"/>
</dbReference>
<dbReference type="SMART" id="SM00014">
    <property type="entry name" value="acidPPc"/>
    <property type="match status" value="1"/>
</dbReference>
<organism evidence="1 2">
    <name type="scientific">Rossellomorea marisflavi</name>
    <dbReference type="NCBI Taxonomy" id="189381"/>
    <lineage>
        <taxon>Bacteria</taxon>
        <taxon>Bacillati</taxon>
        <taxon>Bacillota</taxon>
        <taxon>Bacilli</taxon>
        <taxon>Bacillales</taxon>
        <taxon>Bacillaceae</taxon>
        <taxon>Rossellomorea</taxon>
    </lineage>
</organism>
<dbReference type="Pfam" id="PF01569">
    <property type="entry name" value="PAP2"/>
    <property type="match status" value="1"/>
</dbReference>
<comment type="caution">
    <text evidence="1">The sequence shown here is derived from an EMBL/GenBank/DDBJ whole genome shotgun (WGS) entry which is preliminary data.</text>
</comment>
<dbReference type="CDD" id="cd03392">
    <property type="entry name" value="PAP2_like_2"/>
    <property type="match status" value="1"/>
</dbReference>
<dbReference type="PANTHER" id="PTHR14969:SF13">
    <property type="entry name" value="AT30094P"/>
    <property type="match status" value="1"/>
</dbReference>
<dbReference type="Proteomes" id="UP000076510">
    <property type="component" value="Unassembled WGS sequence"/>
</dbReference>
<dbReference type="OrthoDB" id="9789113at2"/>